<organismHost>
    <name type="scientific">Trifolium glomeratum</name>
    <dbReference type="NCBI Taxonomy" id="74514"/>
</organismHost>
<gene>
    <name evidence="2" type="primary">U4</name>
</gene>
<evidence type="ECO:0000256" key="1">
    <source>
        <dbReference type="SAM" id="Phobius"/>
    </source>
</evidence>
<keyword evidence="1" id="KW-1133">Transmembrane helix</keyword>
<protein>
    <submittedName>
        <fullName evidence="2">U4 protein</fullName>
    </submittedName>
</protein>
<organismHost>
    <name type="scientific">Medicago lupulina</name>
    <dbReference type="NCBI Taxonomy" id="47085"/>
</organismHost>
<evidence type="ECO:0000313" key="2">
    <source>
        <dbReference type="EMBL" id="AXG50863.1"/>
    </source>
</evidence>
<organism evidence="2">
    <name type="scientific">Subterranean clover stunt virus</name>
    <name type="common">SCSV</name>
    <dbReference type="NCBI Taxonomy" id="36772"/>
    <lineage>
        <taxon>Viruses</taxon>
        <taxon>Monodnaviria</taxon>
        <taxon>Shotokuvirae</taxon>
        <taxon>Cressdnaviricota</taxon>
        <taxon>Arfiviricetes</taxon>
        <taxon>Mulpavirales</taxon>
        <taxon>Nanoviridae</taxon>
        <taxon>Nanovirus</taxon>
        <taxon>Nanovirus trifolii</taxon>
    </lineage>
</organism>
<organismHost>
    <name type="scientific">Pisum sativum</name>
    <name type="common">Garden pea</name>
    <name type="synonym">Lathyrus oleraceus</name>
    <dbReference type="NCBI Taxonomy" id="3888"/>
</organismHost>
<keyword evidence="1" id="KW-0812">Transmembrane</keyword>
<organismHost>
    <name type="scientific">Trifolium repens</name>
    <name type="common">Creeping white clover</name>
    <dbReference type="NCBI Taxonomy" id="3899"/>
</organismHost>
<organismHost>
    <name type="scientific">Medicago minima</name>
    <dbReference type="NCBI Taxonomy" id="70957"/>
</organismHost>
<organismHost>
    <name type="scientific">Wisteria sinensis</name>
    <dbReference type="NCBI Taxonomy" id="20997"/>
</organismHost>
<name>A0A345G0H7_SCSV</name>
<dbReference type="EMBL" id="MF458185">
    <property type="protein sequence ID" value="AXG50863.1"/>
    <property type="molecule type" value="Genomic_DNA"/>
</dbReference>
<accession>A0A345G0H7</accession>
<organismHost>
    <name type="scientific">Vicia faba</name>
    <name type="common">Broad bean</name>
    <name type="synonym">Faba vulgaris</name>
    <dbReference type="NCBI Taxonomy" id="3906"/>
</organismHost>
<feature type="transmembrane region" description="Helical" evidence="1">
    <location>
        <begin position="12"/>
        <end position="34"/>
    </location>
</feature>
<proteinExistence type="predicted"/>
<keyword evidence="1" id="KW-0472">Membrane</keyword>
<sequence length="99" mass="11392">MNFWVYSLTGLLIIFITNPGIVISMILGGIIGWLSGRKSLRKVKNEDEGVAERIEEEDQVSCKPLDVLRYLEIIGLCDLQLSGEDHEYVQNLWNKLRRE</sequence>
<reference evidence="2" key="1">
    <citation type="journal article" date="2019" name="Viruses">
        <title>Subterranean Clover Stunt Virus Revisited: Detection of Two Missing Genome Components.</title>
        <authorList>
            <person name="Knierim D."/>
            <person name="Barriere Q."/>
            <person name="Grigoras I."/>
            <person name="Winter S."/>
            <person name="Vetten H.J."/>
            <person name="Schwinghamer M."/>
            <person name="Thomas J."/>
            <person name="Chu P."/>
            <person name="Gronenborn B."/>
            <person name="Timchenko T."/>
        </authorList>
    </citation>
    <scope>NUCLEOTIDE SEQUENCE</scope>
    <source>
        <strain evidence="2">Quandialla-3771A</strain>
    </source>
</reference>
<organismHost>
    <name type="scientific">Trifolium subterraneum</name>
    <name type="common">Subterranean clover</name>
    <dbReference type="NCBI Taxonomy" id="3900"/>
</organismHost>
<organismHost>
    <name type="scientific">Trifolium pratense</name>
    <name type="common">Red clover</name>
    <dbReference type="NCBI Taxonomy" id="57577"/>
</organismHost>